<dbReference type="PRINTS" id="PR00455">
    <property type="entry name" value="HTHTETR"/>
</dbReference>
<dbReference type="Pfam" id="PF17938">
    <property type="entry name" value="TetR_C_29"/>
    <property type="match status" value="1"/>
</dbReference>
<protein>
    <recommendedName>
        <fullName evidence="2">HTH tetR-type domain-containing protein</fullName>
    </recommendedName>
</protein>
<dbReference type="PROSITE" id="PS50977">
    <property type="entry name" value="HTH_TETR_2"/>
    <property type="match status" value="1"/>
</dbReference>
<proteinExistence type="predicted"/>
<dbReference type="Gene3D" id="1.10.357.10">
    <property type="entry name" value="Tetracycline Repressor, domain 2"/>
    <property type="match status" value="1"/>
</dbReference>
<dbReference type="InterPro" id="IPR041474">
    <property type="entry name" value="NicS_C"/>
</dbReference>
<evidence type="ECO:0000313" key="3">
    <source>
        <dbReference type="EMBL" id="MPM10974.1"/>
    </source>
</evidence>
<dbReference type="SUPFAM" id="SSF46689">
    <property type="entry name" value="Homeodomain-like"/>
    <property type="match status" value="1"/>
</dbReference>
<evidence type="ECO:0000259" key="2">
    <source>
        <dbReference type="PROSITE" id="PS50977"/>
    </source>
</evidence>
<sequence>MAQEKDQNFEQIILETAERLFLEKGYVMTSTTEIAAEAGCNQALVHYYFRTKENLFDSIFEKRFNKFFNGIFDFNFNKNLSFKQKVKQIVESHFDLLNEHPKMISLIMNELSRRPDHIKTIKQNLQSVPLKVIDSLENELRQEIKQGNVNANINMMDLVITMVSLNASLFLLMPVAAEVLGMQQIEKEHVIKKRREENVKIILRYLGYRDY</sequence>
<dbReference type="PANTHER" id="PTHR30328:SF54">
    <property type="entry name" value="HTH-TYPE TRANSCRIPTIONAL REPRESSOR SCO4008"/>
    <property type="match status" value="1"/>
</dbReference>
<dbReference type="InterPro" id="IPR050109">
    <property type="entry name" value="HTH-type_TetR-like_transc_reg"/>
</dbReference>
<name>A0A644XA35_9ZZZZ</name>
<organism evidence="3">
    <name type="scientific">bioreactor metagenome</name>
    <dbReference type="NCBI Taxonomy" id="1076179"/>
    <lineage>
        <taxon>unclassified sequences</taxon>
        <taxon>metagenomes</taxon>
        <taxon>ecological metagenomes</taxon>
    </lineage>
</organism>
<dbReference type="EMBL" id="VSSQ01001767">
    <property type="protein sequence ID" value="MPM10974.1"/>
    <property type="molecule type" value="Genomic_DNA"/>
</dbReference>
<dbReference type="Pfam" id="PF00440">
    <property type="entry name" value="TetR_N"/>
    <property type="match status" value="1"/>
</dbReference>
<evidence type="ECO:0000256" key="1">
    <source>
        <dbReference type="ARBA" id="ARBA00023125"/>
    </source>
</evidence>
<dbReference type="GO" id="GO:0003677">
    <property type="term" value="F:DNA binding"/>
    <property type="evidence" value="ECO:0007669"/>
    <property type="project" value="UniProtKB-KW"/>
</dbReference>
<keyword evidence="1" id="KW-0238">DNA-binding</keyword>
<reference evidence="3" key="1">
    <citation type="submission" date="2019-08" db="EMBL/GenBank/DDBJ databases">
        <authorList>
            <person name="Kucharzyk K."/>
            <person name="Murdoch R.W."/>
            <person name="Higgins S."/>
            <person name="Loffler F."/>
        </authorList>
    </citation>
    <scope>NUCLEOTIDE SEQUENCE</scope>
</reference>
<accession>A0A644XA35</accession>
<dbReference type="AlphaFoldDB" id="A0A644XA35"/>
<gene>
    <name evidence="3" type="ORF">SDC9_57312</name>
</gene>
<dbReference type="InterPro" id="IPR036271">
    <property type="entry name" value="Tet_transcr_reg_TetR-rel_C_sf"/>
</dbReference>
<dbReference type="SUPFAM" id="SSF48498">
    <property type="entry name" value="Tetracyclin repressor-like, C-terminal domain"/>
    <property type="match status" value="1"/>
</dbReference>
<feature type="domain" description="HTH tetR-type" evidence="2">
    <location>
        <begin position="7"/>
        <end position="67"/>
    </location>
</feature>
<dbReference type="InterPro" id="IPR009057">
    <property type="entry name" value="Homeodomain-like_sf"/>
</dbReference>
<dbReference type="InterPro" id="IPR001647">
    <property type="entry name" value="HTH_TetR"/>
</dbReference>
<dbReference type="PANTHER" id="PTHR30328">
    <property type="entry name" value="TRANSCRIPTIONAL REPRESSOR"/>
    <property type="match status" value="1"/>
</dbReference>
<comment type="caution">
    <text evidence="3">The sequence shown here is derived from an EMBL/GenBank/DDBJ whole genome shotgun (WGS) entry which is preliminary data.</text>
</comment>